<accession>A0A518EYS9</accession>
<organism evidence="1 2">
    <name type="scientific">Saltatorellus ferox</name>
    <dbReference type="NCBI Taxonomy" id="2528018"/>
    <lineage>
        <taxon>Bacteria</taxon>
        <taxon>Pseudomonadati</taxon>
        <taxon>Planctomycetota</taxon>
        <taxon>Planctomycetia</taxon>
        <taxon>Planctomycetia incertae sedis</taxon>
        <taxon>Saltatorellus</taxon>
    </lineage>
</organism>
<reference evidence="1 2" key="1">
    <citation type="submission" date="2019-02" db="EMBL/GenBank/DDBJ databases">
        <title>Deep-cultivation of Planctomycetes and their phenomic and genomic characterization uncovers novel biology.</title>
        <authorList>
            <person name="Wiegand S."/>
            <person name="Jogler M."/>
            <person name="Boedeker C."/>
            <person name="Pinto D."/>
            <person name="Vollmers J."/>
            <person name="Rivas-Marin E."/>
            <person name="Kohn T."/>
            <person name="Peeters S.H."/>
            <person name="Heuer A."/>
            <person name="Rast P."/>
            <person name="Oberbeckmann S."/>
            <person name="Bunk B."/>
            <person name="Jeske O."/>
            <person name="Meyerdierks A."/>
            <person name="Storesund J.E."/>
            <person name="Kallscheuer N."/>
            <person name="Luecker S."/>
            <person name="Lage O.M."/>
            <person name="Pohl T."/>
            <person name="Merkel B.J."/>
            <person name="Hornburger P."/>
            <person name="Mueller R.-W."/>
            <person name="Bruemmer F."/>
            <person name="Labrenz M."/>
            <person name="Spormann A.M."/>
            <person name="Op den Camp H."/>
            <person name="Overmann J."/>
            <person name="Amann R."/>
            <person name="Jetten M.S.M."/>
            <person name="Mascher T."/>
            <person name="Medema M.H."/>
            <person name="Devos D.P."/>
            <person name="Kaster A.-K."/>
            <person name="Ovreas L."/>
            <person name="Rohde M."/>
            <person name="Galperin M.Y."/>
            <person name="Jogler C."/>
        </authorList>
    </citation>
    <scope>NUCLEOTIDE SEQUENCE [LARGE SCALE GENOMIC DNA]</scope>
    <source>
        <strain evidence="1 2">Poly30</strain>
    </source>
</reference>
<dbReference type="EMBL" id="CP036434">
    <property type="protein sequence ID" value="QDV09249.1"/>
    <property type="molecule type" value="Genomic_DNA"/>
</dbReference>
<gene>
    <name evidence="1" type="ORF">Poly30_48060</name>
</gene>
<protein>
    <submittedName>
        <fullName evidence="1">Uncharacterized protein</fullName>
    </submittedName>
</protein>
<evidence type="ECO:0000313" key="2">
    <source>
        <dbReference type="Proteomes" id="UP000320390"/>
    </source>
</evidence>
<keyword evidence="2" id="KW-1185">Reference proteome</keyword>
<name>A0A518EYS9_9BACT</name>
<dbReference type="AlphaFoldDB" id="A0A518EYS9"/>
<sequence>MDSDFHLNGKGVTLINVSAQTWRPELITIRNIQLGSTVVARGLRQDTGHLSISSCRGAVLVTDCTLADSSVRGSRSVSFTRCDLVADPSFDSPHFPYYHFGDPGLRVEDSSVLLEDCHLSGADSSGASCGSGFCQTCCTGGSSGHSALSVFFTSDVRAQTCTLEGGAAGSQGGCNCPTYSVGFGYSVEAGSTLVLLDTPTLSSGGDVGSATVLPDTPRGMTLPQSVAASSTFSVDVRGEPGDTVFLLSGGDFGFRSSALTSGILQIHGSTGRRRIQSLSPSGQATVTLLAPSVQSGQVVGLPIQLAFLRPNGQVRFAPAGILDVRGLGVPTW</sequence>
<evidence type="ECO:0000313" key="1">
    <source>
        <dbReference type="EMBL" id="QDV09249.1"/>
    </source>
</evidence>
<dbReference type="Proteomes" id="UP000320390">
    <property type="component" value="Chromosome"/>
</dbReference>
<proteinExistence type="predicted"/>